<dbReference type="AlphaFoldDB" id="A0A0C9X0E7"/>
<reference evidence="11 12" key="1">
    <citation type="submission" date="2014-04" db="EMBL/GenBank/DDBJ databases">
        <authorList>
            <consortium name="DOE Joint Genome Institute"/>
            <person name="Kuo A."/>
            <person name="Kohler A."/>
            <person name="Nagy L.G."/>
            <person name="Floudas D."/>
            <person name="Copeland A."/>
            <person name="Barry K.W."/>
            <person name="Cichocki N."/>
            <person name="Veneault-Fourrey C."/>
            <person name="LaButti K."/>
            <person name="Lindquist E.A."/>
            <person name="Lipzen A."/>
            <person name="Lundell T."/>
            <person name="Morin E."/>
            <person name="Murat C."/>
            <person name="Sun H."/>
            <person name="Tunlid A."/>
            <person name="Henrissat B."/>
            <person name="Grigoriev I.V."/>
            <person name="Hibbett D.S."/>
            <person name="Martin F."/>
            <person name="Nordberg H.P."/>
            <person name="Cantor M.N."/>
            <person name="Hua S.X."/>
        </authorList>
    </citation>
    <scope>NUCLEOTIDE SEQUENCE [LARGE SCALE GENOMIC DNA]</scope>
    <source>
        <strain evidence="11 12">LaAM-08-1</strain>
    </source>
</reference>
<dbReference type="Pfam" id="PF07774">
    <property type="entry name" value="EMC1_C"/>
    <property type="match status" value="1"/>
</dbReference>
<evidence type="ECO:0000256" key="7">
    <source>
        <dbReference type="ARBA" id="ARBA00022989"/>
    </source>
</evidence>
<evidence type="ECO:0000256" key="3">
    <source>
        <dbReference type="ARBA" id="ARBA00020824"/>
    </source>
</evidence>
<evidence type="ECO:0000313" key="12">
    <source>
        <dbReference type="Proteomes" id="UP000054477"/>
    </source>
</evidence>
<dbReference type="STRING" id="1095629.A0A0C9X0E7"/>
<keyword evidence="8" id="KW-0472">Membrane</keyword>
<accession>A0A0C9X0E7</accession>
<evidence type="ECO:0000259" key="10">
    <source>
        <dbReference type="Pfam" id="PF07774"/>
    </source>
</evidence>
<keyword evidence="6" id="KW-0256">Endoplasmic reticulum</keyword>
<dbReference type="Proteomes" id="UP000054477">
    <property type="component" value="Unassembled WGS sequence"/>
</dbReference>
<dbReference type="PANTHER" id="PTHR21573">
    <property type="entry name" value="ER MEMBRANE PROTEIN COMPLEX SUBUNIT 1"/>
    <property type="match status" value="1"/>
</dbReference>
<dbReference type="HOGENOM" id="CLU_2097261_0_0_1"/>
<dbReference type="InterPro" id="IPR026895">
    <property type="entry name" value="EMC1"/>
</dbReference>
<sequence length="116" mass="12898">MPSFSQKSLHLTAYEQAFVFPHAITALGSTPTKFRISSKDLIDFLIEYDPVLPDDPHHILSHNYEVANVQRIVTAPALLKPTSLDFAFGLDMPLTRVAPSNTFEVLSGNFNNARLV</sequence>
<name>A0A0C9X0E7_9AGAR</name>
<evidence type="ECO:0000256" key="2">
    <source>
        <dbReference type="ARBA" id="ARBA00007904"/>
    </source>
</evidence>
<evidence type="ECO:0000256" key="9">
    <source>
        <dbReference type="ARBA" id="ARBA00023180"/>
    </source>
</evidence>
<proteinExistence type="inferred from homology"/>
<dbReference type="PANTHER" id="PTHR21573:SF0">
    <property type="entry name" value="ER MEMBRANE PROTEIN COMPLEX SUBUNIT 1"/>
    <property type="match status" value="1"/>
</dbReference>
<evidence type="ECO:0000256" key="4">
    <source>
        <dbReference type="ARBA" id="ARBA00022692"/>
    </source>
</evidence>
<evidence type="ECO:0000256" key="8">
    <source>
        <dbReference type="ARBA" id="ARBA00023136"/>
    </source>
</evidence>
<gene>
    <name evidence="11" type="ORF">K443DRAFT_109800</name>
</gene>
<dbReference type="InterPro" id="IPR011678">
    <property type="entry name" value="EMC1_C"/>
</dbReference>
<keyword evidence="5" id="KW-0732">Signal</keyword>
<dbReference type="GO" id="GO:0034975">
    <property type="term" value="P:protein folding in endoplasmic reticulum"/>
    <property type="evidence" value="ECO:0007669"/>
    <property type="project" value="TreeGrafter"/>
</dbReference>
<reference evidence="12" key="2">
    <citation type="submission" date="2015-01" db="EMBL/GenBank/DDBJ databases">
        <title>Evolutionary Origins and Diversification of the Mycorrhizal Mutualists.</title>
        <authorList>
            <consortium name="DOE Joint Genome Institute"/>
            <consortium name="Mycorrhizal Genomics Consortium"/>
            <person name="Kohler A."/>
            <person name="Kuo A."/>
            <person name="Nagy L.G."/>
            <person name="Floudas D."/>
            <person name="Copeland A."/>
            <person name="Barry K.W."/>
            <person name="Cichocki N."/>
            <person name="Veneault-Fourrey C."/>
            <person name="LaButti K."/>
            <person name="Lindquist E.A."/>
            <person name="Lipzen A."/>
            <person name="Lundell T."/>
            <person name="Morin E."/>
            <person name="Murat C."/>
            <person name="Riley R."/>
            <person name="Ohm R."/>
            <person name="Sun H."/>
            <person name="Tunlid A."/>
            <person name="Henrissat B."/>
            <person name="Grigoriev I.V."/>
            <person name="Hibbett D.S."/>
            <person name="Martin F."/>
        </authorList>
    </citation>
    <scope>NUCLEOTIDE SEQUENCE [LARGE SCALE GENOMIC DNA]</scope>
    <source>
        <strain evidence="12">LaAM-08-1</strain>
    </source>
</reference>
<evidence type="ECO:0000256" key="6">
    <source>
        <dbReference type="ARBA" id="ARBA00022824"/>
    </source>
</evidence>
<comment type="subcellular location">
    <subcellularLocation>
        <location evidence="1">Endoplasmic reticulum membrane</location>
        <topology evidence="1">Single-pass type I membrane protein</topology>
    </subcellularLocation>
</comment>
<organism evidence="11 12">
    <name type="scientific">Laccaria amethystina LaAM-08-1</name>
    <dbReference type="NCBI Taxonomy" id="1095629"/>
    <lineage>
        <taxon>Eukaryota</taxon>
        <taxon>Fungi</taxon>
        <taxon>Dikarya</taxon>
        <taxon>Basidiomycota</taxon>
        <taxon>Agaricomycotina</taxon>
        <taxon>Agaricomycetes</taxon>
        <taxon>Agaricomycetidae</taxon>
        <taxon>Agaricales</taxon>
        <taxon>Agaricineae</taxon>
        <taxon>Hydnangiaceae</taxon>
        <taxon>Laccaria</taxon>
    </lineage>
</organism>
<evidence type="ECO:0000256" key="5">
    <source>
        <dbReference type="ARBA" id="ARBA00022729"/>
    </source>
</evidence>
<dbReference type="EMBL" id="KN838778">
    <property type="protein sequence ID" value="KIJ94783.1"/>
    <property type="molecule type" value="Genomic_DNA"/>
</dbReference>
<evidence type="ECO:0000313" key="11">
    <source>
        <dbReference type="EMBL" id="KIJ94783.1"/>
    </source>
</evidence>
<protein>
    <recommendedName>
        <fullName evidence="3">ER membrane protein complex subunit 1</fullName>
    </recommendedName>
</protein>
<keyword evidence="12" id="KW-1185">Reference proteome</keyword>
<feature type="domain" description="ER membrane protein complex subunit 1 C-terminal" evidence="10">
    <location>
        <begin position="45"/>
        <end position="116"/>
    </location>
</feature>
<dbReference type="OrthoDB" id="28092at2759"/>
<comment type="similarity">
    <text evidence="2">Belongs to the EMC1 family.</text>
</comment>
<keyword evidence="4" id="KW-0812">Transmembrane</keyword>
<keyword evidence="7" id="KW-1133">Transmembrane helix</keyword>
<dbReference type="GO" id="GO:0072546">
    <property type="term" value="C:EMC complex"/>
    <property type="evidence" value="ECO:0007669"/>
    <property type="project" value="InterPro"/>
</dbReference>
<keyword evidence="9" id="KW-0325">Glycoprotein</keyword>
<evidence type="ECO:0000256" key="1">
    <source>
        <dbReference type="ARBA" id="ARBA00004115"/>
    </source>
</evidence>